<keyword evidence="3" id="KW-1185">Reference proteome</keyword>
<comment type="caution">
    <text evidence="2">The sequence shown here is derived from an EMBL/GenBank/DDBJ whole genome shotgun (WGS) entry which is preliminary data.</text>
</comment>
<dbReference type="PATRIC" id="fig|649747.3.peg.5343"/>
<dbReference type="HOGENOM" id="CLU_094173_0_0_9"/>
<dbReference type="STRING" id="649747.HMPREF0083_05972"/>
<protein>
    <recommendedName>
        <fullName evidence="1">FHA domain-containing protein</fullName>
    </recommendedName>
</protein>
<evidence type="ECO:0000259" key="1">
    <source>
        <dbReference type="PROSITE" id="PS50006"/>
    </source>
</evidence>
<dbReference type="EMBL" id="AWSJ01000378">
    <property type="protein sequence ID" value="ERI04671.1"/>
    <property type="molecule type" value="Genomic_DNA"/>
</dbReference>
<dbReference type="Gene3D" id="2.60.200.20">
    <property type="match status" value="1"/>
</dbReference>
<dbReference type="CDD" id="cd00060">
    <property type="entry name" value="FHA"/>
    <property type="match status" value="1"/>
</dbReference>
<evidence type="ECO:0000313" key="3">
    <source>
        <dbReference type="Proteomes" id="UP000016511"/>
    </source>
</evidence>
<proteinExistence type="predicted"/>
<evidence type="ECO:0000313" key="2">
    <source>
        <dbReference type="EMBL" id="ERI04671.1"/>
    </source>
</evidence>
<gene>
    <name evidence="2" type="ORF">HMPREF0083_05972</name>
</gene>
<dbReference type="Proteomes" id="UP000016511">
    <property type="component" value="Unassembled WGS sequence"/>
</dbReference>
<accession>U1Y125</accession>
<name>U1Y125_ANEAE</name>
<dbReference type="SUPFAM" id="SSF49879">
    <property type="entry name" value="SMAD/FHA domain"/>
    <property type="match status" value="1"/>
</dbReference>
<organism evidence="2 3">
    <name type="scientific">Aneurinibacillus aneurinilyticus ATCC 12856</name>
    <dbReference type="NCBI Taxonomy" id="649747"/>
    <lineage>
        <taxon>Bacteria</taxon>
        <taxon>Bacillati</taxon>
        <taxon>Bacillota</taxon>
        <taxon>Bacilli</taxon>
        <taxon>Bacillales</taxon>
        <taxon>Paenibacillaceae</taxon>
        <taxon>Aneurinibacillus group</taxon>
        <taxon>Aneurinibacillus</taxon>
    </lineage>
</organism>
<dbReference type="InterPro" id="IPR000253">
    <property type="entry name" value="FHA_dom"/>
</dbReference>
<dbReference type="InterPro" id="IPR008984">
    <property type="entry name" value="SMAD_FHA_dom_sf"/>
</dbReference>
<dbReference type="Pfam" id="PF00498">
    <property type="entry name" value="FHA"/>
    <property type="match status" value="1"/>
</dbReference>
<dbReference type="AlphaFoldDB" id="U1Y125"/>
<dbReference type="PROSITE" id="PS50006">
    <property type="entry name" value="FHA_DOMAIN"/>
    <property type="match status" value="1"/>
</dbReference>
<dbReference type="eggNOG" id="COG1716">
    <property type="taxonomic scope" value="Bacteria"/>
</dbReference>
<reference evidence="2 3" key="1">
    <citation type="submission" date="2013-08" db="EMBL/GenBank/DDBJ databases">
        <authorList>
            <person name="Weinstock G."/>
            <person name="Sodergren E."/>
            <person name="Wylie T."/>
            <person name="Fulton L."/>
            <person name="Fulton R."/>
            <person name="Fronick C."/>
            <person name="O'Laughlin M."/>
            <person name="Godfrey J."/>
            <person name="Miner T."/>
            <person name="Herter B."/>
            <person name="Appelbaum E."/>
            <person name="Cordes M."/>
            <person name="Lek S."/>
            <person name="Wollam A."/>
            <person name="Pepin K.H."/>
            <person name="Palsikar V.B."/>
            <person name="Mitreva M."/>
            <person name="Wilson R.K."/>
        </authorList>
    </citation>
    <scope>NUCLEOTIDE SEQUENCE [LARGE SCALE GENOMIC DNA]</scope>
    <source>
        <strain evidence="2 3">ATCC 12856</strain>
    </source>
</reference>
<sequence>MNGMSLARCANGHMFSTRKHGNTCPYCNVIVDSGLKNENRRAVAIGEDEKTMPYLGEVEGIEPVTGWLVCIEGPQIGQDYRIMAEKNFIGRAEEMHIRIIGDNTISRRNHAVIVYDPKKRNFYLLPGDASGLAYHNNEAVYSPTELTAYDVIQLGRSKFIFIPLCGAHFEWENNTDRE</sequence>
<feature type="domain" description="FHA" evidence="1">
    <location>
        <begin position="87"/>
        <end position="139"/>
    </location>
</feature>